<dbReference type="Pfam" id="PF00564">
    <property type="entry name" value="PB1"/>
    <property type="match status" value="1"/>
</dbReference>
<evidence type="ECO:0000313" key="2">
    <source>
        <dbReference type="EMBL" id="KAL2341161.1"/>
    </source>
</evidence>
<dbReference type="PANTHER" id="PTHR31066:SF100">
    <property type="entry name" value="PB1 DOMAIN-CONTAINING PROTEIN"/>
    <property type="match status" value="1"/>
</dbReference>
<dbReference type="Proteomes" id="UP001603857">
    <property type="component" value="Unassembled WGS sequence"/>
</dbReference>
<keyword evidence="3" id="KW-1185">Reference proteome</keyword>
<evidence type="ECO:0000259" key="1">
    <source>
        <dbReference type="SMART" id="SM00666"/>
    </source>
</evidence>
<dbReference type="Gene3D" id="3.10.20.90">
    <property type="entry name" value="Phosphatidylinositol 3-kinase Catalytic Subunit, Chain A, domain 1"/>
    <property type="match status" value="1"/>
</dbReference>
<gene>
    <name evidence="2" type="ORF">Fmac_009101</name>
</gene>
<organism evidence="2 3">
    <name type="scientific">Flemingia macrophylla</name>
    <dbReference type="NCBI Taxonomy" id="520843"/>
    <lineage>
        <taxon>Eukaryota</taxon>
        <taxon>Viridiplantae</taxon>
        <taxon>Streptophyta</taxon>
        <taxon>Embryophyta</taxon>
        <taxon>Tracheophyta</taxon>
        <taxon>Spermatophyta</taxon>
        <taxon>Magnoliopsida</taxon>
        <taxon>eudicotyledons</taxon>
        <taxon>Gunneridae</taxon>
        <taxon>Pentapetalae</taxon>
        <taxon>rosids</taxon>
        <taxon>fabids</taxon>
        <taxon>Fabales</taxon>
        <taxon>Fabaceae</taxon>
        <taxon>Papilionoideae</taxon>
        <taxon>50 kb inversion clade</taxon>
        <taxon>NPAAA clade</taxon>
        <taxon>indigoferoid/millettioid clade</taxon>
        <taxon>Phaseoleae</taxon>
        <taxon>Flemingia</taxon>
    </lineage>
</organism>
<sequence length="186" mass="21022">MSSKLKKSSLGSRIGTPVPRDKWFWRLDTSEDQNNIFSNFEAPKVGQNVDQVPSLPLEGGSGVVEAAQEVSLKYQLPREELNALISVTNDNDLDHMMHEYDRLYWPNSKSVRMRLFLFDQPNAAKPPPSNIDLLFGLDNHVASLPPHVRSFAAFNFHHPLPNPAAPVPDPNVHRHLHQEIHLLQIA</sequence>
<feature type="domain" description="PB1" evidence="1">
    <location>
        <begin position="3"/>
        <end position="120"/>
    </location>
</feature>
<dbReference type="AlphaFoldDB" id="A0ABD1MZU6"/>
<proteinExistence type="predicted"/>
<dbReference type="EMBL" id="JBGMDY010000003">
    <property type="protein sequence ID" value="KAL2341161.1"/>
    <property type="molecule type" value="Genomic_DNA"/>
</dbReference>
<comment type="caution">
    <text evidence="2">The sequence shown here is derived from an EMBL/GenBank/DDBJ whole genome shotgun (WGS) entry which is preliminary data.</text>
</comment>
<protein>
    <recommendedName>
        <fullName evidence="1">PB1 domain-containing protein</fullName>
    </recommendedName>
</protein>
<dbReference type="SMART" id="SM00666">
    <property type="entry name" value="PB1"/>
    <property type="match status" value="1"/>
</dbReference>
<evidence type="ECO:0000313" key="3">
    <source>
        <dbReference type="Proteomes" id="UP001603857"/>
    </source>
</evidence>
<reference evidence="2 3" key="1">
    <citation type="submission" date="2024-08" db="EMBL/GenBank/DDBJ databases">
        <title>Insights into the chromosomal genome structure of Flemingia macrophylla.</title>
        <authorList>
            <person name="Ding Y."/>
            <person name="Zhao Y."/>
            <person name="Bi W."/>
            <person name="Wu M."/>
            <person name="Zhao G."/>
            <person name="Gong Y."/>
            <person name="Li W."/>
            <person name="Zhang P."/>
        </authorList>
    </citation>
    <scope>NUCLEOTIDE SEQUENCE [LARGE SCALE GENOMIC DNA]</scope>
    <source>
        <strain evidence="2">DYQJB</strain>
        <tissue evidence="2">Leaf</tissue>
    </source>
</reference>
<dbReference type="InterPro" id="IPR000270">
    <property type="entry name" value="PB1_dom"/>
</dbReference>
<dbReference type="SUPFAM" id="SSF54277">
    <property type="entry name" value="CAD &amp; PB1 domains"/>
    <property type="match status" value="1"/>
</dbReference>
<accession>A0ABD1MZU6</accession>
<dbReference type="PANTHER" id="PTHR31066">
    <property type="entry name" value="OS05G0427100 PROTEIN-RELATED"/>
    <property type="match status" value="1"/>
</dbReference>
<dbReference type="InterPro" id="IPR053198">
    <property type="entry name" value="Gynoecium_Dev_Regulator"/>
</dbReference>
<name>A0ABD1MZU6_9FABA</name>